<protein>
    <submittedName>
        <fullName evidence="1">Uncharacterized protein</fullName>
    </submittedName>
</protein>
<evidence type="ECO:0000313" key="2">
    <source>
        <dbReference type="Proteomes" id="UP000249396"/>
    </source>
</evidence>
<organism evidence="1 2">
    <name type="scientific">Candidatus Methylumidiphilus alinenensis</name>
    <dbReference type="NCBI Taxonomy" id="2202197"/>
    <lineage>
        <taxon>Bacteria</taxon>
        <taxon>Pseudomonadati</taxon>
        <taxon>Pseudomonadota</taxon>
        <taxon>Gammaproteobacteria</taxon>
        <taxon>Methylococcales</taxon>
        <taxon>Candidatus Methylumidiphilus</taxon>
    </lineage>
</organism>
<name>A0A2W4SMQ6_9GAMM</name>
<gene>
    <name evidence="1" type="ORF">DM484_23825</name>
</gene>
<accession>A0A2W4SMQ6</accession>
<dbReference type="Gene3D" id="3.40.50.300">
    <property type="entry name" value="P-loop containing nucleotide triphosphate hydrolases"/>
    <property type="match status" value="1"/>
</dbReference>
<dbReference type="EMBL" id="QJPH01000474">
    <property type="protein sequence ID" value="PZN72797.1"/>
    <property type="molecule type" value="Genomic_DNA"/>
</dbReference>
<dbReference type="Proteomes" id="UP000249396">
    <property type="component" value="Unassembled WGS sequence"/>
</dbReference>
<evidence type="ECO:0000313" key="1">
    <source>
        <dbReference type="EMBL" id="PZN72797.1"/>
    </source>
</evidence>
<comment type="caution">
    <text evidence="1">The sequence shown here is derived from an EMBL/GenBank/DDBJ whole genome shotgun (WGS) entry which is preliminary data.</text>
</comment>
<dbReference type="InterPro" id="IPR027417">
    <property type="entry name" value="P-loop_NTPase"/>
</dbReference>
<proteinExistence type="predicted"/>
<sequence length="140" mass="15985">MLLGAPGSGKSTLLKAWASGISRRESQELRELIPVFVSLRSYAQAEPEQARDAAWEIKERAGLFSATEDGHEYVFAHRSLNEYCAAAALHKVISNKEHPIQVPSWCLAFPMERQAPAWPLDMRYCAKIGGLSRYWRRYWF</sequence>
<dbReference type="AlphaFoldDB" id="A0A2W4SMQ6"/>
<reference evidence="1 2" key="1">
    <citation type="journal article" date="2018" name="Aquat. Microb. Ecol.">
        <title>Gammaproteobacterial methanotrophs dominate.</title>
        <authorList>
            <person name="Rissanen A.J."/>
            <person name="Saarenheimo J."/>
            <person name="Tiirola M."/>
            <person name="Peura S."/>
            <person name="Aalto S.L."/>
            <person name="Karvinen A."/>
            <person name="Nykanen H."/>
        </authorList>
    </citation>
    <scope>NUCLEOTIDE SEQUENCE [LARGE SCALE GENOMIC DNA]</scope>
    <source>
        <strain evidence="1">AMbin10</strain>
    </source>
</reference>